<evidence type="ECO:0000259" key="7">
    <source>
        <dbReference type="PROSITE" id="PS51755"/>
    </source>
</evidence>
<dbReference type="InterPro" id="IPR036388">
    <property type="entry name" value="WH-like_DNA-bd_sf"/>
</dbReference>
<dbReference type="Gene3D" id="3.40.50.2300">
    <property type="match status" value="1"/>
</dbReference>
<dbReference type="PANTHER" id="PTHR48111">
    <property type="entry name" value="REGULATOR OF RPOS"/>
    <property type="match status" value="1"/>
</dbReference>
<keyword evidence="3 5" id="KW-0238">DNA-binding</keyword>
<protein>
    <submittedName>
        <fullName evidence="8">Response regulator transcription factor</fullName>
    </submittedName>
</protein>
<evidence type="ECO:0000256" key="4">
    <source>
        <dbReference type="PROSITE-ProRule" id="PRU00169"/>
    </source>
</evidence>
<evidence type="ECO:0000256" key="1">
    <source>
        <dbReference type="ARBA" id="ARBA00022553"/>
    </source>
</evidence>
<organism evidence="8 9">
    <name type="scientific">Altererythrobacter arenosus</name>
    <dbReference type="NCBI Taxonomy" id="3032592"/>
    <lineage>
        <taxon>Bacteria</taxon>
        <taxon>Pseudomonadati</taxon>
        <taxon>Pseudomonadota</taxon>
        <taxon>Alphaproteobacteria</taxon>
        <taxon>Sphingomonadales</taxon>
        <taxon>Erythrobacteraceae</taxon>
        <taxon>Altererythrobacter</taxon>
    </lineage>
</organism>
<feature type="modified residue" description="4-aspartylphosphate" evidence="4">
    <location>
        <position position="51"/>
    </location>
</feature>
<proteinExistence type="predicted"/>
<reference evidence="8 9" key="1">
    <citation type="submission" date="2023-03" db="EMBL/GenBank/DDBJ databases">
        <title>Altererythrobacter sp. CAU 1644 isolated from sand.</title>
        <authorList>
            <person name="Kim W."/>
        </authorList>
    </citation>
    <scope>NUCLEOTIDE SEQUENCE [LARGE SCALE GENOMIC DNA]</scope>
    <source>
        <strain evidence="8 9">CAU 1644</strain>
    </source>
</reference>
<name>A0ABY8FPX3_9SPHN</name>
<evidence type="ECO:0000256" key="3">
    <source>
        <dbReference type="ARBA" id="ARBA00023125"/>
    </source>
</evidence>
<dbReference type="EMBL" id="CP121106">
    <property type="protein sequence ID" value="WFL77066.1"/>
    <property type="molecule type" value="Genomic_DNA"/>
</dbReference>
<dbReference type="Gene3D" id="1.10.10.10">
    <property type="entry name" value="Winged helix-like DNA-binding domain superfamily/Winged helix DNA-binding domain"/>
    <property type="match status" value="1"/>
</dbReference>
<gene>
    <name evidence="8" type="ORF">P7228_13875</name>
</gene>
<sequence length="233" mass="26380">MRVAIADDEQEILDQVSTVVKAAGHTVDCFRNGIDLQNALKRETYDVVLLDWNMPGYTGLEIVTWADETLSVRPPFILLTSRREKGEVVRGLEAGASDYIVKPESEDVIRARIEAAGRKTKTDMKERHLTFGAYEFDQKESVVSKDGQAIALTAKEYQLALLFFQNIDRPLSRGYLFSRVWGGNANLETRTIDMHVSRLRSKLELKPHNGFVIRTVFGFGYRMDSFNEEAEAA</sequence>
<dbReference type="CDD" id="cd17574">
    <property type="entry name" value="REC_OmpR"/>
    <property type="match status" value="1"/>
</dbReference>
<keyword evidence="1 4" id="KW-0597">Phosphoprotein</keyword>
<feature type="DNA-binding region" description="OmpR/PhoB-type" evidence="5">
    <location>
        <begin position="126"/>
        <end position="225"/>
    </location>
</feature>
<accession>A0ABY8FPX3</accession>
<dbReference type="SMART" id="SM00862">
    <property type="entry name" value="Trans_reg_C"/>
    <property type="match status" value="1"/>
</dbReference>
<feature type="domain" description="OmpR/PhoB-type" evidence="7">
    <location>
        <begin position="126"/>
        <end position="225"/>
    </location>
</feature>
<dbReference type="RefSeq" id="WP_278015825.1">
    <property type="nucleotide sequence ID" value="NZ_CP121106.1"/>
</dbReference>
<dbReference type="InterPro" id="IPR001789">
    <property type="entry name" value="Sig_transdc_resp-reg_receiver"/>
</dbReference>
<dbReference type="Proteomes" id="UP001215827">
    <property type="component" value="Chromosome"/>
</dbReference>
<evidence type="ECO:0000259" key="6">
    <source>
        <dbReference type="PROSITE" id="PS50110"/>
    </source>
</evidence>
<dbReference type="CDD" id="cd00383">
    <property type="entry name" value="trans_reg_C"/>
    <property type="match status" value="1"/>
</dbReference>
<keyword evidence="2" id="KW-0902">Two-component regulatory system</keyword>
<evidence type="ECO:0000256" key="2">
    <source>
        <dbReference type="ARBA" id="ARBA00023012"/>
    </source>
</evidence>
<evidence type="ECO:0000256" key="5">
    <source>
        <dbReference type="PROSITE-ProRule" id="PRU01091"/>
    </source>
</evidence>
<dbReference type="SUPFAM" id="SSF52172">
    <property type="entry name" value="CheY-like"/>
    <property type="match status" value="1"/>
</dbReference>
<dbReference type="Pfam" id="PF00072">
    <property type="entry name" value="Response_reg"/>
    <property type="match status" value="1"/>
</dbReference>
<dbReference type="PANTHER" id="PTHR48111:SF40">
    <property type="entry name" value="PHOSPHATE REGULON TRANSCRIPTIONAL REGULATORY PROTEIN PHOB"/>
    <property type="match status" value="1"/>
</dbReference>
<dbReference type="PROSITE" id="PS50110">
    <property type="entry name" value="RESPONSE_REGULATORY"/>
    <property type="match status" value="1"/>
</dbReference>
<dbReference type="Pfam" id="PF00486">
    <property type="entry name" value="Trans_reg_C"/>
    <property type="match status" value="1"/>
</dbReference>
<evidence type="ECO:0000313" key="9">
    <source>
        <dbReference type="Proteomes" id="UP001215827"/>
    </source>
</evidence>
<keyword evidence="9" id="KW-1185">Reference proteome</keyword>
<dbReference type="InterPro" id="IPR039420">
    <property type="entry name" value="WalR-like"/>
</dbReference>
<feature type="domain" description="Response regulatory" evidence="6">
    <location>
        <begin position="2"/>
        <end position="117"/>
    </location>
</feature>
<dbReference type="PROSITE" id="PS51755">
    <property type="entry name" value="OMPR_PHOB"/>
    <property type="match status" value="1"/>
</dbReference>
<evidence type="ECO:0000313" key="8">
    <source>
        <dbReference type="EMBL" id="WFL77066.1"/>
    </source>
</evidence>
<dbReference type="InterPro" id="IPR011006">
    <property type="entry name" value="CheY-like_superfamily"/>
</dbReference>
<dbReference type="SMART" id="SM00448">
    <property type="entry name" value="REC"/>
    <property type="match status" value="1"/>
</dbReference>
<dbReference type="InterPro" id="IPR001867">
    <property type="entry name" value="OmpR/PhoB-type_DNA-bd"/>
</dbReference>